<feature type="binding site" evidence="14">
    <location>
        <position position="130"/>
    </location>
    <ligand>
        <name>Mg(2+)</name>
        <dbReference type="ChEBI" id="CHEBI:18420"/>
        <label>1</label>
    </ligand>
</feature>
<evidence type="ECO:0000259" key="19">
    <source>
        <dbReference type="PROSITE" id="PS51986"/>
    </source>
</evidence>
<dbReference type="EC" id="6.3.1.2" evidence="3 18"/>
<feature type="binding site" evidence="12">
    <location>
        <position position="302"/>
    </location>
    <ligand>
        <name>L-glutamate</name>
        <dbReference type="ChEBI" id="CHEBI:29985"/>
    </ligand>
</feature>
<gene>
    <name evidence="21" type="ORF">Desgi_0859</name>
</gene>
<dbReference type="InterPro" id="IPR004809">
    <property type="entry name" value="Gln_synth_I"/>
</dbReference>
<comment type="similarity">
    <text evidence="2 16 17">Belongs to the glutamine synthetase family.</text>
</comment>
<keyword evidence="7 14" id="KW-0479">Metal-binding</keyword>
<evidence type="ECO:0000256" key="3">
    <source>
        <dbReference type="ARBA" id="ARBA00012937"/>
    </source>
</evidence>
<feature type="binding site" evidence="13">
    <location>
        <position position="314"/>
    </location>
    <ligand>
        <name>ATP</name>
        <dbReference type="ChEBI" id="CHEBI:30616"/>
    </ligand>
</feature>
<evidence type="ECO:0000313" key="22">
    <source>
        <dbReference type="Proteomes" id="UP000013520"/>
    </source>
</evidence>
<feature type="binding site" evidence="14">
    <location>
        <position position="194"/>
    </location>
    <ligand>
        <name>Mg(2+)</name>
        <dbReference type="ChEBI" id="CHEBI:18420"/>
        <label>1</label>
    </ligand>
</feature>
<evidence type="ECO:0000256" key="9">
    <source>
        <dbReference type="ARBA" id="ARBA00022840"/>
    </source>
</evidence>
<reference evidence="21 22" key="1">
    <citation type="submission" date="2012-01" db="EMBL/GenBank/DDBJ databases">
        <title>Complete sequence of Desulfotomaculum gibsoniae DSM 7213.</title>
        <authorList>
            <consortium name="US DOE Joint Genome Institute"/>
            <person name="Lucas S."/>
            <person name="Han J."/>
            <person name="Lapidus A."/>
            <person name="Cheng J.-F."/>
            <person name="Goodwin L."/>
            <person name="Pitluck S."/>
            <person name="Peters L."/>
            <person name="Ovchinnikova G."/>
            <person name="Teshima H."/>
            <person name="Detter J.C."/>
            <person name="Han C."/>
            <person name="Tapia R."/>
            <person name="Land M."/>
            <person name="Hauser L."/>
            <person name="Kyrpides N."/>
            <person name="Ivanova N."/>
            <person name="Pagani I."/>
            <person name="Parshina S."/>
            <person name="Plugge C."/>
            <person name="Muyzer G."/>
            <person name="Kuever J."/>
            <person name="Ivanova A."/>
            <person name="Nazina T."/>
            <person name="Klenk H.-P."/>
            <person name="Brambilla E."/>
            <person name="Spring S."/>
            <person name="Stams A.F."/>
            <person name="Woyke T."/>
        </authorList>
    </citation>
    <scope>NUCLEOTIDE SEQUENCE [LARGE SCALE GENOMIC DNA]</scope>
    <source>
        <strain evidence="21 22">DSM 7213</strain>
    </source>
</reference>
<feature type="binding site" evidence="12">
    <location>
        <begin position="238"/>
        <end position="239"/>
    </location>
    <ligand>
        <name>L-glutamate</name>
        <dbReference type="ChEBI" id="CHEBI:29985"/>
    </ligand>
</feature>
<evidence type="ECO:0000256" key="5">
    <source>
        <dbReference type="ARBA" id="ARBA00022490"/>
    </source>
</evidence>
<dbReference type="PROSITE" id="PS00181">
    <property type="entry name" value="GLNA_ATP"/>
    <property type="match status" value="1"/>
</dbReference>
<feature type="binding site" evidence="12">
    <location>
        <position position="296"/>
    </location>
    <ligand>
        <name>L-glutamate</name>
        <dbReference type="ChEBI" id="CHEBI:29985"/>
    </ligand>
</feature>
<dbReference type="InterPro" id="IPR027302">
    <property type="entry name" value="Gln_synth_N_conserv_site"/>
</dbReference>
<dbReference type="AlphaFoldDB" id="R4KB53"/>
<dbReference type="GO" id="GO:0046872">
    <property type="term" value="F:metal ion binding"/>
    <property type="evidence" value="ECO:0007669"/>
    <property type="project" value="UniProtKB-KW"/>
</dbReference>
<comment type="cofactor">
    <cofactor evidence="14">
        <name>Mg(2+)</name>
        <dbReference type="ChEBI" id="CHEBI:18420"/>
    </cofactor>
    <text evidence="14">Binds 2 Mg(2+) ions per subunit.</text>
</comment>
<dbReference type="RefSeq" id="WP_015617915.1">
    <property type="nucleotide sequence ID" value="NC_021184.1"/>
</dbReference>
<feature type="binding site" evidence="14">
    <location>
        <position position="187"/>
    </location>
    <ligand>
        <name>Mg(2+)</name>
        <dbReference type="ChEBI" id="CHEBI:18420"/>
        <label>1</label>
    </ligand>
</feature>
<dbReference type="Proteomes" id="UP000013520">
    <property type="component" value="Chromosome"/>
</dbReference>
<dbReference type="HOGENOM" id="CLU_017290_1_3_9"/>
<keyword evidence="8 13" id="KW-0547">Nucleotide-binding</keyword>
<comment type="catalytic activity">
    <reaction evidence="11 18">
        <text>L-glutamate + NH4(+) + ATP = L-glutamine + ADP + phosphate + H(+)</text>
        <dbReference type="Rhea" id="RHEA:16169"/>
        <dbReference type="ChEBI" id="CHEBI:15378"/>
        <dbReference type="ChEBI" id="CHEBI:28938"/>
        <dbReference type="ChEBI" id="CHEBI:29985"/>
        <dbReference type="ChEBI" id="CHEBI:30616"/>
        <dbReference type="ChEBI" id="CHEBI:43474"/>
        <dbReference type="ChEBI" id="CHEBI:58359"/>
        <dbReference type="ChEBI" id="CHEBI:456216"/>
        <dbReference type="EC" id="6.3.1.2"/>
    </reaction>
</comment>
<dbReference type="InterPro" id="IPR008146">
    <property type="entry name" value="Gln_synth_cat_dom"/>
</dbReference>
<dbReference type="SUPFAM" id="SSF54368">
    <property type="entry name" value="Glutamine synthetase, N-terminal domain"/>
    <property type="match status" value="1"/>
</dbReference>
<feature type="binding site" evidence="12">
    <location>
        <position position="333"/>
    </location>
    <ligand>
        <name>L-glutamate</name>
        <dbReference type="ChEBI" id="CHEBI:29985"/>
    </ligand>
</feature>
<keyword evidence="9 13" id="KW-0067">ATP-binding</keyword>
<evidence type="ECO:0000256" key="16">
    <source>
        <dbReference type="PROSITE-ProRule" id="PRU01330"/>
    </source>
</evidence>
<evidence type="ECO:0000256" key="13">
    <source>
        <dbReference type="PIRSR" id="PIRSR604809-2"/>
    </source>
</evidence>
<keyword evidence="15" id="KW-0597">Phosphoprotein</keyword>
<evidence type="ECO:0000256" key="14">
    <source>
        <dbReference type="PIRSR" id="PIRSR604809-3"/>
    </source>
</evidence>
<dbReference type="STRING" id="767817.Desgi_0859"/>
<evidence type="ECO:0000256" key="10">
    <source>
        <dbReference type="ARBA" id="ARBA00022842"/>
    </source>
</evidence>
<dbReference type="FunFam" id="3.30.590.10:FF:000003">
    <property type="entry name" value="Glutamine synthetase 2"/>
    <property type="match status" value="1"/>
</dbReference>
<dbReference type="SUPFAM" id="SSF55931">
    <property type="entry name" value="Glutamine synthetase/guanido kinase"/>
    <property type="match status" value="1"/>
</dbReference>
<evidence type="ECO:0000256" key="17">
    <source>
        <dbReference type="RuleBase" id="RU000384"/>
    </source>
</evidence>
<evidence type="ECO:0000256" key="1">
    <source>
        <dbReference type="ARBA" id="ARBA00004496"/>
    </source>
</evidence>
<comment type="subcellular location">
    <subcellularLocation>
        <location evidence="1">Cytoplasm</location>
    </subcellularLocation>
</comment>
<evidence type="ECO:0000256" key="18">
    <source>
        <dbReference type="RuleBase" id="RU004356"/>
    </source>
</evidence>
<dbReference type="GO" id="GO:0004356">
    <property type="term" value="F:glutamine synthetase activity"/>
    <property type="evidence" value="ECO:0007669"/>
    <property type="project" value="UniProtKB-EC"/>
</dbReference>
<keyword evidence="10 14" id="KW-0460">Magnesium</keyword>
<dbReference type="NCBIfam" id="TIGR00653">
    <property type="entry name" value="GlnA"/>
    <property type="match status" value="1"/>
</dbReference>
<keyword evidence="22" id="KW-1185">Reference proteome</keyword>
<dbReference type="GO" id="GO:0005737">
    <property type="term" value="C:cytoplasm"/>
    <property type="evidence" value="ECO:0007669"/>
    <property type="project" value="UniProtKB-SubCell"/>
</dbReference>
<dbReference type="InterPro" id="IPR008147">
    <property type="entry name" value="Gln_synt_N"/>
</dbReference>
<organism evidence="21 22">
    <name type="scientific">Desulfoscipio gibsoniae DSM 7213</name>
    <dbReference type="NCBI Taxonomy" id="767817"/>
    <lineage>
        <taxon>Bacteria</taxon>
        <taxon>Bacillati</taxon>
        <taxon>Bacillota</taxon>
        <taxon>Clostridia</taxon>
        <taxon>Eubacteriales</taxon>
        <taxon>Desulfallaceae</taxon>
        <taxon>Desulfoscipio</taxon>
    </lineage>
</organism>
<dbReference type="Pfam" id="PF00120">
    <property type="entry name" value="Gln-synt_C"/>
    <property type="match status" value="1"/>
</dbReference>
<dbReference type="PANTHER" id="PTHR43785:SF12">
    <property type="entry name" value="TYPE-1 GLUTAMINE SYNTHETASE 2"/>
    <property type="match status" value="1"/>
</dbReference>
<evidence type="ECO:0000256" key="8">
    <source>
        <dbReference type="ARBA" id="ARBA00022741"/>
    </source>
</evidence>
<dbReference type="EMBL" id="CP003273">
    <property type="protein sequence ID" value="AGL00408.1"/>
    <property type="molecule type" value="Genomic_DNA"/>
</dbReference>
<dbReference type="eggNOG" id="COG0174">
    <property type="taxonomic scope" value="Bacteria"/>
</dbReference>
<dbReference type="PROSITE" id="PS00180">
    <property type="entry name" value="GLNA_1"/>
    <property type="match status" value="1"/>
</dbReference>
<dbReference type="GO" id="GO:0005524">
    <property type="term" value="F:ATP binding"/>
    <property type="evidence" value="ECO:0007669"/>
    <property type="project" value="UniProtKB-KW"/>
</dbReference>
<feature type="binding site" evidence="12">
    <location>
        <position position="314"/>
    </location>
    <ligand>
        <name>L-glutamate</name>
        <dbReference type="ChEBI" id="CHEBI:29985"/>
    </ligand>
</feature>
<evidence type="ECO:0000256" key="2">
    <source>
        <dbReference type="ARBA" id="ARBA00009897"/>
    </source>
</evidence>
<dbReference type="Pfam" id="PF03951">
    <property type="entry name" value="Gln-synt_N"/>
    <property type="match status" value="1"/>
</dbReference>
<dbReference type="GO" id="GO:0006542">
    <property type="term" value="P:glutamine biosynthetic process"/>
    <property type="evidence" value="ECO:0007669"/>
    <property type="project" value="InterPro"/>
</dbReference>
<evidence type="ECO:0000256" key="6">
    <source>
        <dbReference type="ARBA" id="ARBA00022598"/>
    </source>
</evidence>
<feature type="domain" description="GS beta-grasp" evidence="19">
    <location>
        <begin position="15"/>
        <end position="100"/>
    </location>
</feature>
<dbReference type="KEGG" id="dgi:Desgi_0859"/>
<evidence type="ECO:0000259" key="20">
    <source>
        <dbReference type="PROSITE" id="PS51987"/>
    </source>
</evidence>
<sequence>MDVKKQQVFNRVINEGIEFIRLQFIDVFGVLKSVNVTPDELEDALEGNLMFDGSSIDGFARINESDQCLVPDPDTFQFMPWRPTEKGVARMICDVYNPDGTPFEGCPRGILKRVIKEAREMGYELNMGPEGEFFLFHTDSDGSPTLHIHDKAGYFDLAPIDHGEDARRDIVLTMKQMGFRIEASHHEVASGQHEIDFKYGEALKTADQWVTFRDVVKNIAKKHGLYATFMPKPLAGENGSAMHCNQSLFKDNKNVFYDINGKYKLSNIAFNYMAGLLKHAKGMTAIGNPIVNSYKRLKPGYEAPTHIAWSNSNRSTLIRIPVRRGSATRIELRNPDPVANPYLVFAVMLKAGMEGIKNKLMPPPPVEEDIYNLSEKQRKALDIDYLPRDLFAALKEMEKDPLIEQAIGSHCYNRFLEGKYKEWHEYAEQVHQWEIKHYLAKY</sequence>
<feature type="binding site" evidence="14">
    <location>
        <position position="243"/>
    </location>
    <ligand>
        <name>Mg(2+)</name>
        <dbReference type="ChEBI" id="CHEBI:18420"/>
        <label>1</label>
    </ligand>
</feature>
<dbReference type="PROSITE" id="PS51987">
    <property type="entry name" value="GS_CATALYTIC"/>
    <property type="match status" value="1"/>
</dbReference>
<dbReference type="Gene3D" id="3.10.20.70">
    <property type="entry name" value="Glutamine synthetase, N-terminal domain"/>
    <property type="match status" value="1"/>
</dbReference>
<dbReference type="InterPro" id="IPR014746">
    <property type="entry name" value="Gln_synth/guanido_kin_cat_dom"/>
</dbReference>
<dbReference type="PROSITE" id="PS51986">
    <property type="entry name" value="GS_BETA_GRASP"/>
    <property type="match status" value="1"/>
</dbReference>
<keyword evidence="5" id="KW-0963">Cytoplasm</keyword>
<accession>R4KB53</accession>
<dbReference type="SMART" id="SM01230">
    <property type="entry name" value="Gln-synt_C"/>
    <property type="match status" value="1"/>
</dbReference>
<dbReference type="Gene3D" id="3.30.590.10">
    <property type="entry name" value="Glutamine synthetase/guanido kinase, catalytic domain"/>
    <property type="match status" value="1"/>
</dbReference>
<evidence type="ECO:0000256" key="7">
    <source>
        <dbReference type="ARBA" id="ARBA00022723"/>
    </source>
</evidence>
<evidence type="ECO:0000256" key="15">
    <source>
        <dbReference type="PIRSR" id="PIRSR604809-50"/>
    </source>
</evidence>
<dbReference type="PANTHER" id="PTHR43785">
    <property type="entry name" value="GAMMA-GLUTAMYLPUTRESCINE SYNTHETASE"/>
    <property type="match status" value="1"/>
</dbReference>
<evidence type="ECO:0000256" key="12">
    <source>
        <dbReference type="PIRSR" id="PIRSR604809-1"/>
    </source>
</evidence>
<keyword evidence="6 18" id="KW-0436">Ligase</keyword>
<evidence type="ECO:0000256" key="11">
    <source>
        <dbReference type="ARBA" id="ARBA00049436"/>
    </source>
</evidence>
<dbReference type="OrthoDB" id="9807095at2"/>
<name>R4KB53_9FIRM</name>
<dbReference type="InterPro" id="IPR027303">
    <property type="entry name" value="Gln_synth_gly_rich_site"/>
</dbReference>
<feature type="domain" description="GS catalytic" evidence="20">
    <location>
        <begin position="107"/>
        <end position="442"/>
    </location>
</feature>
<feature type="binding site" evidence="13">
    <location>
        <position position="182"/>
    </location>
    <ligand>
        <name>ATP</name>
        <dbReference type="ChEBI" id="CHEBI:30616"/>
    </ligand>
</feature>
<feature type="modified residue" description="O-AMP-tyrosine" evidence="15">
    <location>
        <position position="371"/>
    </location>
</feature>
<protein>
    <recommendedName>
        <fullName evidence="4 18">Glutamine synthetase</fullName>
        <ecNumber evidence="3 18">6.3.1.2</ecNumber>
    </recommendedName>
</protein>
<evidence type="ECO:0000313" key="21">
    <source>
        <dbReference type="EMBL" id="AGL00408.1"/>
    </source>
</evidence>
<feature type="binding site" evidence="14">
    <location>
        <position position="132"/>
    </location>
    <ligand>
        <name>Mg(2+)</name>
        <dbReference type="ChEBI" id="CHEBI:18420"/>
        <label>1</label>
    </ligand>
</feature>
<feature type="binding site" evidence="13">
    <location>
        <begin position="197"/>
        <end position="199"/>
    </location>
    <ligand>
        <name>ATP</name>
        <dbReference type="ChEBI" id="CHEBI:30616"/>
    </ligand>
</feature>
<dbReference type="InterPro" id="IPR036651">
    <property type="entry name" value="Gln_synt_N_sf"/>
</dbReference>
<evidence type="ECO:0000256" key="4">
    <source>
        <dbReference type="ARBA" id="ARBA00021364"/>
    </source>
</evidence>
<proteinExistence type="inferred from homology"/>
<feature type="binding site" evidence="14">
    <location>
        <position position="331"/>
    </location>
    <ligand>
        <name>Mg(2+)</name>
        <dbReference type="ChEBI" id="CHEBI:18420"/>
        <label>1</label>
    </ligand>
</feature>